<feature type="region of interest" description="Disordered" evidence="2">
    <location>
        <begin position="389"/>
        <end position="428"/>
    </location>
</feature>
<feature type="region of interest" description="Disordered" evidence="2">
    <location>
        <begin position="133"/>
        <end position="173"/>
    </location>
</feature>
<dbReference type="GO" id="GO:0003677">
    <property type="term" value="F:DNA binding"/>
    <property type="evidence" value="ECO:0007669"/>
    <property type="project" value="InterPro"/>
</dbReference>
<dbReference type="GO" id="GO:0003918">
    <property type="term" value="F:DNA topoisomerase type II (double strand cut, ATP-hydrolyzing) activity"/>
    <property type="evidence" value="ECO:0007669"/>
    <property type="project" value="InterPro"/>
</dbReference>
<feature type="compositionally biased region" description="Basic and acidic residues" evidence="2">
    <location>
        <begin position="390"/>
        <end position="415"/>
    </location>
</feature>
<dbReference type="EMBL" id="VJMH01005131">
    <property type="protein sequence ID" value="KAF0700261.1"/>
    <property type="molecule type" value="Genomic_DNA"/>
</dbReference>
<evidence type="ECO:0000256" key="1">
    <source>
        <dbReference type="SAM" id="Coils"/>
    </source>
</evidence>
<dbReference type="OrthoDB" id="71671at2759"/>
<keyword evidence="5" id="KW-1185">Reference proteome</keyword>
<feature type="coiled-coil region" evidence="1">
    <location>
        <begin position="362"/>
        <end position="389"/>
    </location>
</feature>
<reference evidence="4 5" key="1">
    <citation type="submission" date="2019-03" db="EMBL/GenBank/DDBJ databases">
        <authorList>
            <person name="Gaulin E."/>
            <person name="Dumas B."/>
        </authorList>
    </citation>
    <scope>NUCLEOTIDE SEQUENCE [LARGE SCALE GENOMIC DNA]</scope>
    <source>
        <strain evidence="4">CBS 568.67</strain>
    </source>
</reference>
<evidence type="ECO:0000256" key="2">
    <source>
        <dbReference type="SAM" id="MobiDB-lite"/>
    </source>
</evidence>
<dbReference type="SUPFAM" id="SSF56719">
    <property type="entry name" value="Type II DNA topoisomerase"/>
    <property type="match status" value="1"/>
</dbReference>
<keyword evidence="1" id="KW-0175">Coiled coil</keyword>
<gene>
    <name evidence="4" type="primary">Aste57867_9216</name>
    <name evidence="3" type="ORF">As57867_009180</name>
    <name evidence="4" type="ORF">ASTE57867_9216</name>
</gene>
<protein>
    <submittedName>
        <fullName evidence="4">Aste57867_9216 protein</fullName>
    </submittedName>
</protein>
<dbReference type="Gene3D" id="1.10.268.10">
    <property type="entry name" value="Topoisomerase, domain 3"/>
    <property type="match status" value="1"/>
</dbReference>
<accession>A0A485KM89</accession>
<proteinExistence type="predicted"/>
<feature type="region of interest" description="Disordered" evidence="2">
    <location>
        <begin position="1"/>
        <end position="22"/>
    </location>
</feature>
<dbReference type="AlphaFoldDB" id="A0A485KM89"/>
<dbReference type="InterPro" id="IPR013757">
    <property type="entry name" value="Topo_IIA_A_a_sf"/>
</dbReference>
<evidence type="ECO:0000313" key="5">
    <source>
        <dbReference type="Proteomes" id="UP000332933"/>
    </source>
</evidence>
<dbReference type="EMBL" id="CAADRA010005152">
    <property type="protein sequence ID" value="VFT86099.1"/>
    <property type="molecule type" value="Genomic_DNA"/>
</dbReference>
<dbReference type="Proteomes" id="UP000332933">
    <property type="component" value="Unassembled WGS sequence"/>
</dbReference>
<reference evidence="3" key="2">
    <citation type="submission" date="2019-06" db="EMBL/GenBank/DDBJ databases">
        <title>Genomics analysis of Aphanomyces spp. identifies a new class of oomycete effector associated with host adaptation.</title>
        <authorList>
            <person name="Gaulin E."/>
        </authorList>
    </citation>
    <scope>NUCLEOTIDE SEQUENCE</scope>
    <source>
        <strain evidence="3">CBS 578.67</strain>
    </source>
</reference>
<dbReference type="GO" id="GO:0005524">
    <property type="term" value="F:ATP binding"/>
    <property type="evidence" value="ECO:0007669"/>
    <property type="project" value="InterPro"/>
</dbReference>
<feature type="region of interest" description="Disordered" evidence="2">
    <location>
        <begin position="205"/>
        <end position="243"/>
    </location>
</feature>
<evidence type="ECO:0000313" key="4">
    <source>
        <dbReference type="EMBL" id="VFT86099.1"/>
    </source>
</evidence>
<organism evidence="4 5">
    <name type="scientific">Aphanomyces stellatus</name>
    <dbReference type="NCBI Taxonomy" id="120398"/>
    <lineage>
        <taxon>Eukaryota</taxon>
        <taxon>Sar</taxon>
        <taxon>Stramenopiles</taxon>
        <taxon>Oomycota</taxon>
        <taxon>Saprolegniomycetes</taxon>
        <taxon>Saprolegniales</taxon>
        <taxon>Verrucalvaceae</taxon>
        <taxon>Aphanomyces</taxon>
    </lineage>
</organism>
<name>A0A485KM89_9STRA</name>
<sequence>MSLKRKDAPEEGPVEGEAPPAVAAAEMSAASWRKYLTETNLLISADSATARPVGAGTFAHALLTPDLSLKGAQSYKTHPDVTDVPSRLRVTAPAAPITSSLKGCKCHKKKCPSCMSCLDRHCSCKKSSSTRSKRVKSSASASEDEPVKEEEPTASTETKPRKRAKGTAGVGKKLPPSSIKGCSCHRKKCETCRNCVTRHCKCDGKNQDTSEHGGDDDDEVAGEDQGDDEGVESSEPEEKTVVRKKGRRPMSSCVCQRMKCETCQNCVARHCQCPPAEALPCTCEDAGPRCDVCDQCKKNHCLCAMEKKNNALVNMLLFVNAVADGKLKLGHREKKDVVKEMRQRGFDADETDFDYLLTLPLASLLRHEIDNLQEKADVSQEEMVAAAAARADEQEHARETDDAVKGDGCQAKEETQNETLLLTPNHAP</sequence>
<feature type="compositionally biased region" description="Acidic residues" evidence="2">
    <location>
        <begin position="214"/>
        <end position="235"/>
    </location>
</feature>
<evidence type="ECO:0000313" key="3">
    <source>
        <dbReference type="EMBL" id="KAF0700261.1"/>
    </source>
</evidence>
<dbReference type="InterPro" id="IPR013760">
    <property type="entry name" value="Topo_IIA-like_dom_sf"/>
</dbReference>